<dbReference type="InterPro" id="IPR052957">
    <property type="entry name" value="Auxin_embryo_med"/>
</dbReference>
<reference evidence="2 3" key="1">
    <citation type="submission" date="2016-10" db="EMBL/GenBank/DDBJ databases">
        <authorList>
            <person name="de Groot N.N."/>
        </authorList>
    </citation>
    <scope>NUCLEOTIDE SEQUENCE [LARGE SCALE GENOMIC DNA]</scope>
    <source>
        <strain evidence="2 3">CGMCC 1.6502</strain>
    </source>
</reference>
<evidence type="ECO:0000259" key="1">
    <source>
        <dbReference type="Pfam" id="PF25794"/>
    </source>
</evidence>
<dbReference type="EMBL" id="FNFL01000003">
    <property type="protein sequence ID" value="SDK21310.1"/>
    <property type="molecule type" value="Genomic_DNA"/>
</dbReference>
<dbReference type="PANTHER" id="PTHR32387">
    <property type="entry name" value="WU:FJ29H11"/>
    <property type="match status" value="1"/>
</dbReference>
<name>A0A1G9A4D5_9BACI</name>
<gene>
    <name evidence="2" type="ORF">SAMN05216243_2360</name>
</gene>
<organism evidence="2 3">
    <name type="scientific">Sediminibacillus albus</name>
    <dbReference type="NCBI Taxonomy" id="407036"/>
    <lineage>
        <taxon>Bacteria</taxon>
        <taxon>Bacillati</taxon>
        <taxon>Bacillota</taxon>
        <taxon>Bacilli</taxon>
        <taxon>Bacillales</taxon>
        <taxon>Bacillaceae</taxon>
        <taxon>Sediminibacillus</taxon>
    </lineage>
</organism>
<feature type="domain" description="Sacsin/Nov" evidence="1">
    <location>
        <begin position="38"/>
        <end position="230"/>
    </location>
</feature>
<dbReference type="Proteomes" id="UP000198694">
    <property type="component" value="Unassembled WGS sequence"/>
</dbReference>
<dbReference type="Gene3D" id="3.30.565.10">
    <property type="entry name" value="Histidine kinase-like ATPase, C-terminal domain"/>
    <property type="match status" value="1"/>
</dbReference>
<evidence type="ECO:0000313" key="3">
    <source>
        <dbReference type="Proteomes" id="UP000198694"/>
    </source>
</evidence>
<dbReference type="SUPFAM" id="SSF55874">
    <property type="entry name" value="ATPase domain of HSP90 chaperone/DNA topoisomerase II/histidine kinase"/>
    <property type="match status" value="1"/>
</dbReference>
<dbReference type="OrthoDB" id="7069425at2"/>
<dbReference type="NCBIfam" id="NF047352">
    <property type="entry name" value="P_loop_sacsin"/>
    <property type="match status" value="1"/>
</dbReference>
<proteinExistence type="predicted"/>
<dbReference type="STRING" id="407036.SAMN05216243_2360"/>
<keyword evidence="3" id="KW-1185">Reference proteome</keyword>
<sequence>MSLRKDIEKIFLENTDYTNPSQAVNQASSLNALSVDLYTDSKRFIYELLQNADDSSQSNESVKVWIKTIDDNLVVAHSGRPFTARDLKGICNVNNGTKKSDLTKTGYKGIGFKSVFGQSDKVTIFTKDEYFRFDSSFSFEWKWNESKMVWEKNNGREFQYPWQIIPIYTEVNEVFDPINRFLQDVDANVATIIQMKNVNETSQAAQSLSQNLNMFLFLKNISEINFDITELVSVNINRIDDRIILKKGNNSKVDWLINTISLKVPNDIKTFLQDERNIPEKLLNADSIELSLAAKVGSDGITKLSNQEKLLYSYLPTDESRYSFPVLVNTSFLTTANRESLHTDSKWNQWLFKTIATEIFKWISYLVTTKVHFQAYELIPKYTETDELGKKFNEGIQEAKKNIPFIISREGQLIKIEETIVDFTYLSEKSFIGEEPIKKFIDKDNAKQFAGNCGYFVEFKRLGSSCFEWKQIQNFLSSTYFINSHTTANNIELIKHLKKICESDQVKDISKDVITKLPFIWDHKNCINYSSQVCFPTADDQNWDNPNSDLSFLHRDLQTWLFEDLECRHWLENLGVKEKTDTTYIRQTIIPKIDDYVTPQNALQTVQDLFSLYRKGNLKHDLIEQLSRIKILTQSGSLRPAKDCFLSDYYKPRLEIEKILEKDFFVHESYCTDALEKDEWKRFFKMLGVQEGITTLSYTNKLSKSELTNAEINEKYFETNDKKFTPFQSTFRADCFCDIVTLKFIQLTENSPKFAYKFWSDYIENYSPNNIKAPAIAYWGYENRPGRTSGDQVENFVPWFIENIQCIPTLSERCETASSVLLNTEEIKTIAGTYLPIFKGPELSADWKSFFNFRTSIELPDYLELLSKISLDTDEKGRIKNDNYKKIQFIYSALLAQCTNWSTNDISKVEEWANTGFLLNTRNQFTECNTLKYFLDGNEAIFQDQYCFIMLSAENKKSPNLGKFLKHFKVKLLRQSEFELIHSQEEECLSLKNQLKIINPFLKIWIENEYSDVSTIDSLENLGDKIEALEIFQAEELQITYKGIDFSKNVNIHFNESSLYVTNPWNANSVLLKLSEVLCRYFYLDGHDKKLDFLLRSTIDEIQKYFMQEELDIPEGLFEISRNFEDEPNNQEIAELNDVLKKYGVSGIQELEKRLSHSEDESRSSETVKLSKELLAQWGISTEEDLNRALTNNILNTEFLHDSNRSLEMFSYVKEILERSKRNIIKFLSDQPEYDVSNLIEISDTIFVIRKHNTEIYLIARPSDYGQIILYYDSELDVLDYEKDCELWVEDGKSIPQKITFGNILKLTGVNKIPLRSIREK</sequence>
<dbReference type="RefSeq" id="WP_093214341.1">
    <property type="nucleotide sequence ID" value="NZ_FNFL01000003.1"/>
</dbReference>
<dbReference type="InterPro" id="IPR058210">
    <property type="entry name" value="SACS/Nov_dom"/>
</dbReference>
<dbReference type="PANTHER" id="PTHR32387:SF0">
    <property type="entry name" value="PROTEIN NO VEIN"/>
    <property type="match status" value="1"/>
</dbReference>
<dbReference type="InterPro" id="IPR036890">
    <property type="entry name" value="HATPase_C_sf"/>
</dbReference>
<accession>A0A1G9A4D5</accession>
<dbReference type="Pfam" id="PF25794">
    <property type="entry name" value="SACS"/>
    <property type="match status" value="1"/>
</dbReference>
<evidence type="ECO:0000313" key="2">
    <source>
        <dbReference type="EMBL" id="SDK21310.1"/>
    </source>
</evidence>
<protein>
    <recommendedName>
        <fullName evidence="1">Sacsin/Nov domain-containing protein</fullName>
    </recommendedName>
</protein>